<accession>A0A835ZDD7</accession>
<comment type="caution">
    <text evidence="2">The sequence shown here is derived from an EMBL/GenBank/DDBJ whole genome shotgun (WGS) entry which is preliminary data.</text>
</comment>
<dbReference type="Proteomes" id="UP000664859">
    <property type="component" value="Unassembled WGS sequence"/>
</dbReference>
<name>A0A835ZDD7_9STRA</name>
<proteinExistence type="predicted"/>
<dbReference type="AlphaFoldDB" id="A0A835ZDD7"/>
<feature type="region of interest" description="Disordered" evidence="1">
    <location>
        <begin position="170"/>
        <end position="190"/>
    </location>
</feature>
<feature type="compositionally biased region" description="Gly residues" evidence="1">
    <location>
        <begin position="386"/>
        <end position="396"/>
    </location>
</feature>
<feature type="region of interest" description="Disordered" evidence="1">
    <location>
        <begin position="92"/>
        <end position="120"/>
    </location>
</feature>
<evidence type="ECO:0000313" key="2">
    <source>
        <dbReference type="EMBL" id="KAG5189275.1"/>
    </source>
</evidence>
<dbReference type="EMBL" id="JAFCMP010000054">
    <property type="protein sequence ID" value="KAG5189275.1"/>
    <property type="molecule type" value="Genomic_DNA"/>
</dbReference>
<feature type="region of interest" description="Disordered" evidence="1">
    <location>
        <begin position="365"/>
        <end position="396"/>
    </location>
</feature>
<organism evidence="2 3">
    <name type="scientific">Tribonema minus</name>
    <dbReference type="NCBI Taxonomy" id="303371"/>
    <lineage>
        <taxon>Eukaryota</taxon>
        <taxon>Sar</taxon>
        <taxon>Stramenopiles</taxon>
        <taxon>Ochrophyta</taxon>
        <taxon>PX clade</taxon>
        <taxon>Xanthophyceae</taxon>
        <taxon>Tribonematales</taxon>
        <taxon>Tribonemataceae</taxon>
        <taxon>Tribonema</taxon>
    </lineage>
</organism>
<gene>
    <name evidence="2" type="ORF">JKP88DRAFT_353162</name>
</gene>
<evidence type="ECO:0000313" key="3">
    <source>
        <dbReference type="Proteomes" id="UP000664859"/>
    </source>
</evidence>
<evidence type="ECO:0000256" key="1">
    <source>
        <dbReference type="SAM" id="MobiDB-lite"/>
    </source>
</evidence>
<reference evidence="2" key="1">
    <citation type="submission" date="2021-02" db="EMBL/GenBank/DDBJ databases">
        <title>First Annotated Genome of the Yellow-green Alga Tribonema minus.</title>
        <authorList>
            <person name="Mahan K.M."/>
        </authorList>
    </citation>
    <scope>NUCLEOTIDE SEQUENCE</scope>
    <source>
        <strain evidence="2">UTEX B ZZ1240</strain>
    </source>
</reference>
<sequence>MAWITVLESYGRLGKQSDRIRRERRELQRGAQQVSGAVEEELAELEELPGLAEIEALRLVEEVVAAATFARNVEQGCGVSIGALRMILERQEQQERQPAQPAANAFITPPRRPQGTVRMHPATAPTQSFWQLLQGGNVQRALHNWQYGSRCFGTDGLRLNHLQLSASQRDTAAPLPATSAAQHGHPPAAQWSVTDSAAPLLLSDALTILNEIFIGMRDLVHGGAQAPGAAGPYALVDLTATPRCLFLDAATAPLKPLLAVGQAQRFATGCALDPRGAEGSSAQYIIQSAVDDVHGVLERFHSAVMAWAHRHFPNTAVPWALPPSVILDFGPTSLRFEQLVRNAEVLKNQAVAMVASATAAKRLAAHNRPGTDDRNVRSRLMAPAADGGGGDGGGSGWGGSGYGITRNDLRARGACINHYAERPCLSDTCPY</sequence>
<keyword evidence="3" id="KW-1185">Reference proteome</keyword>
<protein>
    <submittedName>
        <fullName evidence="2">Uncharacterized protein</fullName>
    </submittedName>
</protein>